<reference evidence="2 3" key="1">
    <citation type="journal article" date="2007" name="PLoS Genet.">
        <title>Patterns and implications of gene gain and loss in the evolution of Prochlorococcus.</title>
        <authorList>
            <person name="Kettler G.C."/>
            <person name="Martiny A.C."/>
            <person name="Huang K."/>
            <person name="Zucker J."/>
            <person name="Coleman M.L."/>
            <person name="Rodrigue S."/>
            <person name="Chen F."/>
            <person name="Lapidus A."/>
            <person name="Ferriera S."/>
            <person name="Johnson J."/>
            <person name="Steglich C."/>
            <person name="Church G.M."/>
            <person name="Richardson P."/>
            <person name="Chisholm S.W."/>
        </authorList>
    </citation>
    <scope>NUCLEOTIDE SEQUENCE [LARGE SCALE GENOMIC DNA]</scope>
    <source>
        <strain evidence="3">MIT 9211</strain>
    </source>
</reference>
<proteinExistence type="predicted"/>
<feature type="compositionally biased region" description="Polar residues" evidence="1">
    <location>
        <begin position="1"/>
        <end position="13"/>
    </location>
</feature>
<accession>A9BA71</accession>
<dbReference type="Proteomes" id="UP000000788">
    <property type="component" value="Chromosome"/>
</dbReference>
<gene>
    <name evidence="2" type="ordered locus">P9211_08021</name>
</gene>
<dbReference type="HOGENOM" id="CLU_3028759_0_0_3"/>
<sequence>MSMEKLNTNSQRGFRNVSAALKAKSKGLKKKQKPSKTDAERLAEKLYKEIKLAWH</sequence>
<name>A9BA71_PROM4</name>
<dbReference type="EMBL" id="CP000878">
    <property type="protein sequence ID" value="ABX08733.1"/>
    <property type="molecule type" value="Genomic_DNA"/>
</dbReference>
<dbReference type="AlphaFoldDB" id="A9BA71"/>
<evidence type="ECO:0000313" key="2">
    <source>
        <dbReference type="EMBL" id="ABX08733.1"/>
    </source>
</evidence>
<organism evidence="2 3">
    <name type="scientific">Prochlorococcus marinus (strain MIT 9211)</name>
    <dbReference type="NCBI Taxonomy" id="93059"/>
    <lineage>
        <taxon>Bacteria</taxon>
        <taxon>Bacillati</taxon>
        <taxon>Cyanobacteriota</taxon>
        <taxon>Cyanophyceae</taxon>
        <taxon>Synechococcales</taxon>
        <taxon>Prochlorococcaceae</taxon>
        <taxon>Prochlorococcus</taxon>
    </lineage>
</organism>
<dbReference type="KEGG" id="pmj:P9211_08021"/>
<keyword evidence="3" id="KW-1185">Reference proteome</keyword>
<evidence type="ECO:0000313" key="3">
    <source>
        <dbReference type="Proteomes" id="UP000000788"/>
    </source>
</evidence>
<evidence type="ECO:0000256" key="1">
    <source>
        <dbReference type="SAM" id="MobiDB-lite"/>
    </source>
</evidence>
<feature type="region of interest" description="Disordered" evidence="1">
    <location>
        <begin position="1"/>
        <end position="40"/>
    </location>
</feature>
<protein>
    <submittedName>
        <fullName evidence="2">Uncharacterized protein</fullName>
    </submittedName>
</protein>
<dbReference type="RefSeq" id="WP_012195355.1">
    <property type="nucleotide sequence ID" value="NC_009976.1"/>
</dbReference>
<feature type="compositionally biased region" description="Basic residues" evidence="1">
    <location>
        <begin position="23"/>
        <end position="34"/>
    </location>
</feature>